<dbReference type="PANTHER" id="PTHR11538:SF40">
    <property type="entry name" value="PHENYLALANINE--TRNA LIGASE ALPHA SUBUNIT"/>
    <property type="match status" value="1"/>
</dbReference>
<gene>
    <name evidence="13" type="ORF">HTEP1355_LOCUS927</name>
</gene>
<dbReference type="GO" id="GO:0005829">
    <property type="term" value="C:cytosol"/>
    <property type="evidence" value="ECO:0007669"/>
    <property type="project" value="TreeGrafter"/>
</dbReference>
<keyword evidence="5" id="KW-0436">Ligase</keyword>
<dbReference type="GO" id="GO:0009328">
    <property type="term" value="C:phenylalanine-tRNA ligase complex"/>
    <property type="evidence" value="ECO:0007669"/>
    <property type="project" value="TreeGrafter"/>
</dbReference>
<evidence type="ECO:0000256" key="11">
    <source>
        <dbReference type="ARBA" id="ARBA00023146"/>
    </source>
</evidence>
<dbReference type="CDD" id="cd00496">
    <property type="entry name" value="PheRS_alpha_core"/>
    <property type="match status" value="1"/>
</dbReference>
<keyword evidence="11" id="KW-0030">Aminoacyl-tRNA synthetase</keyword>
<dbReference type="InterPro" id="IPR004529">
    <property type="entry name" value="Phe-tRNA-synth_IIc_asu"/>
</dbReference>
<dbReference type="GO" id="GO:0005524">
    <property type="term" value="F:ATP binding"/>
    <property type="evidence" value="ECO:0007669"/>
    <property type="project" value="UniProtKB-KW"/>
</dbReference>
<evidence type="ECO:0000256" key="1">
    <source>
        <dbReference type="ARBA" id="ARBA00004496"/>
    </source>
</evidence>
<dbReference type="InterPro" id="IPR045864">
    <property type="entry name" value="aa-tRNA-synth_II/BPL/LPL"/>
</dbReference>
<organism evidence="13">
    <name type="scientific">Hemiselmis tepida</name>
    <dbReference type="NCBI Taxonomy" id="464990"/>
    <lineage>
        <taxon>Eukaryota</taxon>
        <taxon>Cryptophyceae</taxon>
        <taxon>Cryptomonadales</taxon>
        <taxon>Hemiselmidaceae</taxon>
        <taxon>Hemiselmis</taxon>
    </lineage>
</organism>
<evidence type="ECO:0000256" key="8">
    <source>
        <dbReference type="ARBA" id="ARBA00022840"/>
    </source>
</evidence>
<dbReference type="InterPro" id="IPR002319">
    <property type="entry name" value="Phenylalanyl-tRNA_Synthase"/>
</dbReference>
<sequence>MPTQRFVETSFWNFDALFQPQAHPARDMQDTFFIKDPAQTLTIPEDYLVKVKSTHETGDCATGGPQDPAAAPVGSFGHRTPWLRSEAEKNLLRTHTTAISAQMLHKLAQEKEFRPAKYFSIDRVFRNETLDATHLAEFHQIEGLVVDKNLTLGDLMGTIQAFFAKLGMHDIRFKPTYNPYTEPSMEIFNYHQGLKKWVEIGNSGMFRPEMLRPMGFADDVSCIAWGLSLERPTMILYGIDNIRDLFGHKVDLHMIRTNPVCRLTVDKS</sequence>
<keyword evidence="6" id="KW-0479">Metal-binding</keyword>
<keyword evidence="8" id="KW-0067">ATP-binding</keyword>
<proteinExistence type="inferred from homology"/>
<evidence type="ECO:0000313" key="13">
    <source>
        <dbReference type="EMBL" id="CAD8777797.1"/>
    </source>
</evidence>
<dbReference type="SUPFAM" id="SSF55681">
    <property type="entry name" value="Class II aaRS and biotin synthetases"/>
    <property type="match status" value="1"/>
</dbReference>
<dbReference type="PANTHER" id="PTHR11538">
    <property type="entry name" value="PHENYLALANYL-TRNA SYNTHETASE"/>
    <property type="match status" value="1"/>
</dbReference>
<evidence type="ECO:0000256" key="4">
    <source>
        <dbReference type="ARBA" id="ARBA00022490"/>
    </source>
</evidence>
<accession>A0A7S0V970</accession>
<dbReference type="Gene3D" id="3.30.930.10">
    <property type="entry name" value="Bira Bifunctional Protein, Domain 2"/>
    <property type="match status" value="1"/>
</dbReference>
<dbReference type="GO" id="GO:0006432">
    <property type="term" value="P:phenylalanyl-tRNA aminoacylation"/>
    <property type="evidence" value="ECO:0007669"/>
    <property type="project" value="InterPro"/>
</dbReference>
<evidence type="ECO:0000256" key="6">
    <source>
        <dbReference type="ARBA" id="ARBA00022723"/>
    </source>
</evidence>
<dbReference type="AlphaFoldDB" id="A0A7S0V970"/>
<dbReference type="NCBIfam" id="TIGR00468">
    <property type="entry name" value="pheS"/>
    <property type="match status" value="1"/>
</dbReference>
<evidence type="ECO:0000256" key="9">
    <source>
        <dbReference type="ARBA" id="ARBA00022842"/>
    </source>
</evidence>
<dbReference type="EMBL" id="HBFN01001440">
    <property type="protein sequence ID" value="CAD8777797.1"/>
    <property type="molecule type" value="Transcribed_RNA"/>
</dbReference>
<evidence type="ECO:0000256" key="5">
    <source>
        <dbReference type="ARBA" id="ARBA00022598"/>
    </source>
</evidence>
<dbReference type="GO" id="GO:0046872">
    <property type="term" value="F:metal ion binding"/>
    <property type="evidence" value="ECO:0007669"/>
    <property type="project" value="UniProtKB-KW"/>
</dbReference>
<comment type="similarity">
    <text evidence="2">Belongs to the class-II aminoacyl-tRNA synthetase family. Phe-tRNA synthetase alpha subunit type 2 subfamily.</text>
</comment>
<evidence type="ECO:0000259" key="12">
    <source>
        <dbReference type="PROSITE" id="PS50862"/>
    </source>
</evidence>
<dbReference type="GO" id="GO:0000049">
    <property type="term" value="F:tRNA binding"/>
    <property type="evidence" value="ECO:0007669"/>
    <property type="project" value="InterPro"/>
</dbReference>
<keyword evidence="4" id="KW-0963">Cytoplasm</keyword>
<evidence type="ECO:0000256" key="2">
    <source>
        <dbReference type="ARBA" id="ARBA00006703"/>
    </source>
</evidence>
<dbReference type="PROSITE" id="PS50862">
    <property type="entry name" value="AA_TRNA_LIGASE_II"/>
    <property type="match status" value="1"/>
</dbReference>
<reference evidence="13" key="1">
    <citation type="submission" date="2021-01" db="EMBL/GenBank/DDBJ databases">
        <authorList>
            <person name="Corre E."/>
            <person name="Pelletier E."/>
            <person name="Niang G."/>
            <person name="Scheremetjew M."/>
            <person name="Finn R."/>
            <person name="Kale V."/>
            <person name="Holt S."/>
            <person name="Cochrane G."/>
            <person name="Meng A."/>
            <person name="Brown T."/>
            <person name="Cohen L."/>
        </authorList>
    </citation>
    <scope>NUCLEOTIDE SEQUENCE</scope>
    <source>
        <strain evidence="13">CCMP443</strain>
    </source>
</reference>
<dbReference type="EC" id="6.1.1.20" evidence="3"/>
<comment type="subcellular location">
    <subcellularLocation>
        <location evidence="1">Cytoplasm</location>
    </subcellularLocation>
</comment>
<evidence type="ECO:0000256" key="7">
    <source>
        <dbReference type="ARBA" id="ARBA00022741"/>
    </source>
</evidence>
<name>A0A7S0V970_9CRYP</name>
<feature type="domain" description="Aminoacyl-transfer RNA synthetases class-II family profile" evidence="12">
    <location>
        <begin position="115"/>
        <end position="259"/>
    </location>
</feature>
<dbReference type="Pfam" id="PF01409">
    <property type="entry name" value="tRNA-synt_2d"/>
    <property type="match status" value="1"/>
</dbReference>
<protein>
    <recommendedName>
        <fullName evidence="3">phenylalanine--tRNA ligase</fullName>
        <ecNumber evidence="3">6.1.1.20</ecNumber>
    </recommendedName>
</protein>
<dbReference type="GO" id="GO:0004826">
    <property type="term" value="F:phenylalanine-tRNA ligase activity"/>
    <property type="evidence" value="ECO:0007669"/>
    <property type="project" value="UniProtKB-EC"/>
</dbReference>
<evidence type="ECO:0000256" key="10">
    <source>
        <dbReference type="ARBA" id="ARBA00022917"/>
    </source>
</evidence>
<keyword evidence="7" id="KW-0547">Nucleotide-binding</keyword>
<keyword evidence="10" id="KW-0648">Protein biosynthesis</keyword>
<dbReference type="InterPro" id="IPR006195">
    <property type="entry name" value="aa-tRNA-synth_II"/>
</dbReference>
<evidence type="ECO:0000256" key="3">
    <source>
        <dbReference type="ARBA" id="ARBA00012814"/>
    </source>
</evidence>
<keyword evidence="9" id="KW-0460">Magnesium</keyword>